<dbReference type="EMBL" id="JAYKXN010000003">
    <property type="protein sequence ID" value="KAK7303243.1"/>
    <property type="molecule type" value="Genomic_DNA"/>
</dbReference>
<evidence type="ECO:0000313" key="1">
    <source>
        <dbReference type="EMBL" id="KAK7303243.1"/>
    </source>
</evidence>
<comment type="caution">
    <text evidence="1">The sequence shown here is derived from an EMBL/GenBank/DDBJ whole genome shotgun (WGS) entry which is preliminary data.</text>
</comment>
<organism evidence="1 2">
    <name type="scientific">Clitoria ternatea</name>
    <name type="common">Butterfly pea</name>
    <dbReference type="NCBI Taxonomy" id="43366"/>
    <lineage>
        <taxon>Eukaryota</taxon>
        <taxon>Viridiplantae</taxon>
        <taxon>Streptophyta</taxon>
        <taxon>Embryophyta</taxon>
        <taxon>Tracheophyta</taxon>
        <taxon>Spermatophyta</taxon>
        <taxon>Magnoliopsida</taxon>
        <taxon>eudicotyledons</taxon>
        <taxon>Gunneridae</taxon>
        <taxon>Pentapetalae</taxon>
        <taxon>rosids</taxon>
        <taxon>fabids</taxon>
        <taxon>Fabales</taxon>
        <taxon>Fabaceae</taxon>
        <taxon>Papilionoideae</taxon>
        <taxon>50 kb inversion clade</taxon>
        <taxon>NPAAA clade</taxon>
        <taxon>indigoferoid/millettioid clade</taxon>
        <taxon>Phaseoleae</taxon>
        <taxon>Clitoria</taxon>
    </lineage>
</organism>
<evidence type="ECO:0000313" key="2">
    <source>
        <dbReference type="Proteomes" id="UP001359559"/>
    </source>
</evidence>
<protein>
    <submittedName>
        <fullName evidence="1">Uncharacterized protein</fullName>
    </submittedName>
</protein>
<accession>A0AAN9PMH1</accession>
<keyword evidence="2" id="KW-1185">Reference proteome</keyword>
<gene>
    <name evidence="1" type="ORF">RJT34_14145</name>
</gene>
<dbReference type="Proteomes" id="UP001359559">
    <property type="component" value="Unassembled WGS sequence"/>
</dbReference>
<sequence>MFAFEVSFFDNNGVQVMKQLLSYYLARKYSNNKRFATQAYLINFDVLIHSECILRHTIPLLINKLGS</sequence>
<dbReference type="AlphaFoldDB" id="A0AAN9PMH1"/>
<name>A0AAN9PMH1_CLITE</name>
<proteinExistence type="predicted"/>
<reference evidence="1 2" key="1">
    <citation type="submission" date="2024-01" db="EMBL/GenBank/DDBJ databases">
        <title>The genomes of 5 underutilized Papilionoideae crops provide insights into root nodulation and disease resistance.</title>
        <authorList>
            <person name="Yuan L."/>
        </authorList>
    </citation>
    <scope>NUCLEOTIDE SEQUENCE [LARGE SCALE GENOMIC DNA]</scope>
    <source>
        <strain evidence="1">LY-2023</strain>
        <tissue evidence="1">Leaf</tissue>
    </source>
</reference>